<dbReference type="InterPro" id="IPR003768">
    <property type="entry name" value="ScpA"/>
</dbReference>
<dbReference type="HOGENOM" id="CLU_038686_3_2_0"/>
<dbReference type="InterPro" id="IPR023093">
    <property type="entry name" value="ScpA-like_C"/>
</dbReference>
<comment type="caution">
    <text evidence="3">The sequence shown here is derived from an EMBL/GenBank/DDBJ whole genome shotgun (WGS) entry which is preliminary data.</text>
</comment>
<evidence type="ECO:0000256" key="1">
    <source>
        <dbReference type="ARBA" id="ARBA00022829"/>
    </source>
</evidence>
<gene>
    <name evidence="3" type="ORF">OSCT_1711</name>
</gene>
<evidence type="ECO:0000313" key="3">
    <source>
        <dbReference type="EMBL" id="EFO80486.1"/>
    </source>
</evidence>
<dbReference type="InterPro" id="IPR036390">
    <property type="entry name" value="WH_DNA-bd_sf"/>
</dbReference>
<evidence type="ECO:0000256" key="2">
    <source>
        <dbReference type="ARBA" id="ARBA00044777"/>
    </source>
</evidence>
<dbReference type="PANTHER" id="PTHR33969">
    <property type="entry name" value="SEGREGATION AND CONDENSATION PROTEIN A"/>
    <property type="match status" value="1"/>
</dbReference>
<dbReference type="OrthoDB" id="9811016at2"/>
<reference evidence="3 4" key="1">
    <citation type="journal article" date="2011" name="J. Bacteriol.">
        <title>Draft genome sequence of the anoxygenic filamentous phototrophic bacterium Oscillochloris trichoides subsp. DG-6.</title>
        <authorList>
            <person name="Kuznetsov B.B."/>
            <person name="Ivanovsky R.N."/>
            <person name="Keppen O.I."/>
            <person name="Sukhacheva M.V."/>
            <person name="Bumazhkin B.K."/>
            <person name="Patutina E.O."/>
            <person name="Beletsky A.V."/>
            <person name="Mardanov A.V."/>
            <person name="Baslerov R.V."/>
            <person name="Panteleeva A.N."/>
            <person name="Kolganova T.V."/>
            <person name="Ravin N.V."/>
            <person name="Skryabin K.G."/>
        </authorList>
    </citation>
    <scope>NUCLEOTIDE SEQUENCE [LARGE SCALE GENOMIC DNA]</scope>
    <source>
        <strain evidence="3 4">DG-6</strain>
    </source>
</reference>
<keyword evidence="1" id="KW-0159">Chromosome partition</keyword>
<dbReference type="PANTHER" id="PTHR33969:SF2">
    <property type="entry name" value="SEGREGATION AND CONDENSATION PROTEIN A"/>
    <property type="match status" value="1"/>
</dbReference>
<dbReference type="Gene3D" id="6.10.250.2410">
    <property type="match status" value="1"/>
</dbReference>
<dbReference type="Pfam" id="PF02616">
    <property type="entry name" value="SMC_ScpA"/>
    <property type="match status" value="1"/>
</dbReference>
<dbReference type="EMBL" id="ADVR01000052">
    <property type="protein sequence ID" value="EFO80486.1"/>
    <property type="molecule type" value="Genomic_DNA"/>
</dbReference>
<accession>E1IEG0</accession>
<protein>
    <recommendedName>
        <fullName evidence="2">Segregation and condensation protein A</fullName>
    </recommendedName>
</protein>
<keyword evidence="4" id="KW-1185">Reference proteome</keyword>
<name>E1IEG0_9CHLR</name>
<dbReference type="STRING" id="765420.OSCT_1711"/>
<dbReference type="GO" id="GO:0007059">
    <property type="term" value="P:chromosome segregation"/>
    <property type="evidence" value="ECO:0007669"/>
    <property type="project" value="UniProtKB-KW"/>
</dbReference>
<dbReference type="SUPFAM" id="SSF46785">
    <property type="entry name" value="Winged helix' DNA-binding domain"/>
    <property type="match status" value="1"/>
</dbReference>
<dbReference type="AlphaFoldDB" id="E1IEG0"/>
<evidence type="ECO:0000313" key="4">
    <source>
        <dbReference type="Proteomes" id="UP000054010"/>
    </source>
</evidence>
<dbReference type="Proteomes" id="UP000054010">
    <property type="component" value="Unassembled WGS sequence"/>
</dbReference>
<sequence length="254" mass="28704">MYTITLPTFAGPLDLLLRLIERAELDITTIALAQVADQYLLHVRALEEPDPHALAEFVSMAARLLLIKSRALLPRPSLPGRSSSTDEDADAEALARQLREYQHYKQLAAMFRAWQEEERRTFVRTAPPLLPDPPPPPPTISHTVSELIAALQRRLQLVTPANEPSGVHLPPRRSVAEVAAEVRQRLSQQRWFSFDDLLAEPITRQDLIVTFWAVLELLKRRVIVVEQEHIFGMISIGRGAALELEEAVREEVLV</sequence>
<organism evidence="3 4">
    <name type="scientific">Oscillochloris trichoides DG-6</name>
    <dbReference type="NCBI Taxonomy" id="765420"/>
    <lineage>
        <taxon>Bacteria</taxon>
        <taxon>Bacillati</taxon>
        <taxon>Chloroflexota</taxon>
        <taxon>Chloroflexia</taxon>
        <taxon>Chloroflexales</taxon>
        <taxon>Chloroflexineae</taxon>
        <taxon>Oscillochloridaceae</taxon>
        <taxon>Oscillochloris</taxon>
    </lineage>
</organism>
<proteinExistence type="predicted"/>
<dbReference type="eggNOG" id="COG1354">
    <property type="taxonomic scope" value="Bacteria"/>
</dbReference>
<dbReference type="Gene3D" id="1.10.10.580">
    <property type="entry name" value="Structural maintenance of chromosome 1. Chain E"/>
    <property type="match status" value="1"/>
</dbReference>